<dbReference type="Proteomes" id="UP000001876">
    <property type="component" value="Unassembled WGS sequence"/>
</dbReference>
<feature type="compositionally biased region" description="Basic and acidic residues" evidence="1">
    <location>
        <begin position="723"/>
        <end position="733"/>
    </location>
</feature>
<reference evidence="2 3" key="1">
    <citation type="journal article" date="2009" name="Science">
        <title>Green evolution and dynamic adaptations revealed by genomes of the marine picoeukaryotes Micromonas.</title>
        <authorList>
            <person name="Worden A.Z."/>
            <person name="Lee J.H."/>
            <person name="Mock T."/>
            <person name="Rouze P."/>
            <person name="Simmons M.P."/>
            <person name="Aerts A.L."/>
            <person name="Allen A.E."/>
            <person name="Cuvelier M.L."/>
            <person name="Derelle E."/>
            <person name="Everett M.V."/>
            <person name="Foulon E."/>
            <person name="Grimwood J."/>
            <person name="Gundlach H."/>
            <person name="Henrissat B."/>
            <person name="Napoli C."/>
            <person name="McDonald S.M."/>
            <person name="Parker M.S."/>
            <person name="Rombauts S."/>
            <person name="Salamov A."/>
            <person name="Von Dassow P."/>
            <person name="Badger J.H."/>
            <person name="Coutinho P.M."/>
            <person name="Demir E."/>
            <person name="Dubchak I."/>
            <person name="Gentemann C."/>
            <person name="Eikrem W."/>
            <person name="Gready J.E."/>
            <person name="John U."/>
            <person name="Lanier W."/>
            <person name="Lindquist E.A."/>
            <person name="Lucas S."/>
            <person name="Mayer K.F."/>
            <person name="Moreau H."/>
            <person name="Not F."/>
            <person name="Otillar R."/>
            <person name="Panaud O."/>
            <person name="Pangilinan J."/>
            <person name="Paulsen I."/>
            <person name="Piegu B."/>
            <person name="Poliakov A."/>
            <person name="Robbens S."/>
            <person name="Schmutz J."/>
            <person name="Toulza E."/>
            <person name="Wyss T."/>
            <person name="Zelensky A."/>
            <person name="Zhou K."/>
            <person name="Armbrust E.V."/>
            <person name="Bhattacharya D."/>
            <person name="Goodenough U.W."/>
            <person name="Van de Peer Y."/>
            <person name="Grigoriev I.V."/>
        </authorList>
    </citation>
    <scope>NUCLEOTIDE SEQUENCE [LARGE SCALE GENOMIC DNA]</scope>
    <source>
        <strain evidence="2 3">CCMP1545</strain>
    </source>
</reference>
<sequence>MAAPPPRAVAVHLGPGNAHLATRADVLHTPGVSVLATNDASLESSAPTRDGEKNDAHHRAPPRRQQTVRGVLLAKDHFEVLGFDFFGGGDDVKTDAEVFTAYVRAGMATHPASCHDAVNAPAAFVRVGKAFAALRTEKDRRAYVNALATGRRRELPSSDVDDPFPPGTPSSDAASSASLSSSMVEEELLALELETELARWDAEFGNPRMDARRFGRWASVREEGELATRSLWRSDFEDRKEPVFKPRRRNRAIWEARPGTTRDDFLNAVFNAETEARDEYKRRWCPELYHKGRHLADVTAKAVAKAPPVSTKTNPRASATMVASRKRAQGRTRVVEPSAKQKKFNATVQAIRDNFKARADPSCELSPKEKFDAAQRDLEKLVDAIGEFLGRKLHLRRILLPEDAEWTESGLKEKFNVIIGHFETDGIGLRGNLRKLRGDGKRLVSDVWDWFFAHIDETPAAGRARAPSFVMGNMIPWPGRHDAGKIILKGVGTRERKLIEDLIVEALNACGTPERAGGFGRPAREWMAKHCPADMPAERALWPELDGDVHTKSVHMCLATSIGSTRWLTERFIRGMADLFVHFGGPAGTFDTLLAKFKEDGRLLEITPEMAAWFSERIKEGQQYWKVTGQSKNAPGVGTRGLKKRKKAARAKKVMERTAPEKAATREKMLATLSKKTDAEKAASEKKRLASRSKTLSKKTDAEKAASKKKMLATRSKTLSKKTAAEKAATEKKRLASLSKTLSKKTVAEKAETKKKMLATLSKTLSKKTVAEKAETQKKRSETLSKKKKTP</sequence>
<organism evidence="3">
    <name type="scientific">Micromonas pusilla (strain CCMP1545)</name>
    <name type="common">Picoplanktonic green alga</name>
    <dbReference type="NCBI Taxonomy" id="564608"/>
    <lineage>
        <taxon>Eukaryota</taxon>
        <taxon>Viridiplantae</taxon>
        <taxon>Chlorophyta</taxon>
        <taxon>Mamiellophyceae</taxon>
        <taxon>Mamiellales</taxon>
        <taxon>Mamiellaceae</taxon>
        <taxon>Micromonas</taxon>
    </lineage>
</organism>
<proteinExistence type="predicted"/>
<dbReference type="KEGG" id="mpp:MICPUCDRAFT_40150"/>
<feature type="compositionally biased region" description="Polar residues" evidence="1">
    <location>
        <begin position="37"/>
        <end position="47"/>
    </location>
</feature>
<feature type="compositionally biased region" description="Basic residues" evidence="1">
    <location>
        <begin position="641"/>
        <end position="652"/>
    </location>
</feature>
<dbReference type="AlphaFoldDB" id="C1MU74"/>
<evidence type="ECO:0000256" key="1">
    <source>
        <dbReference type="SAM" id="MobiDB-lite"/>
    </source>
</evidence>
<protein>
    <submittedName>
        <fullName evidence="2">Predicted protein</fullName>
    </submittedName>
</protein>
<dbReference type="RefSeq" id="XP_003059148.1">
    <property type="nucleotide sequence ID" value="XM_003059102.1"/>
</dbReference>
<dbReference type="Gene3D" id="1.10.287.110">
    <property type="entry name" value="DnaJ domain"/>
    <property type="match status" value="1"/>
</dbReference>
<dbReference type="SUPFAM" id="SSF46565">
    <property type="entry name" value="Chaperone J-domain"/>
    <property type="match status" value="1"/>
</dbReference>
<feature type="region of interest" description="Disordered" evidence="1">
    <location>
        <begin position="629"/>
        <end position="733"/>
    </location>
</feature>
<name>C1MU74_MICPC</name>
<dbReference type="EMBL" id="GG663740">
    <property type="protein sequence ID" value="EEH56280.1"/>
    <property type="molecule type" value="Genomic_DNA"/>
</dbReference>
<evidence type="ECO:0000313" key="2">
    <source>
        <dbReference type="EMBL" id="EEH56280.1"/>
    </source>
</evidence>
<feature type="region of interest" description="Disordered" evidence="1">
    <location>
        <begin position="765"/>
        <end position="791"/>
    </location>
</feature>
<evidence type="ECO:0000313" key="3">
    <source>
        <dbReference type="Proteomes" id="UP000001876"/>
    </source>
</evidence>
<feature type="compositionally biased region" description="Basic and acidic residues" evidence="1">
    <location>
        <begin position="49"/>
        <end position="58"/>
    </location>
</feature>
<keyword evidence="3" id="KW-1185">Reference proteome</keyword>
<dbReference type="GeneID" id="9684885"/>
<feature type="compositionally biased region" description="Basic and acidic residues" evidence="1">
    <location>
        <begin position="769"/>
        <end position="785"/>
    </location>
</feature>
<gene>
    <name evidence="2" type="ORF">MICPUCDRAFT_40150</name>
</gene>
<feature type="region of interest" description="Disordered" evidence="1">
    <location>
        <begin position="152"/>
        <end position="178"/>
    </location>
</feature>
<feature type="compositionally biased region" description="Basic and acidic residues" evidence="1">
    <location>
        <begin position="653"/>
        <end position="688"/>
    </location>
</feature>
<dbReference type="OrthoDB" id="580209at2759"/>
<feature type="region of interest" description="Disordered" evidence="1">
    <location>
        <begin position="37"/>
        <end position="65"/>
    </location>
</feature>
<accession>C1MU74</accession>
<dbReference type="InterPro" id="IPR036869">
    <property type="entry name" value="J_dom_sf"/>
</dbReference>